<dbReference type="InterPro" id="IPR028082">
    <property type="entry name" value="Peripla_BP_I"/>
</dbReference>
<evidence type="ECO:0000256" key="1">
    <source>
        <dbReference type="ARBA" id="ARBA00004196"/>
    </source>
</evidence>
<dbReference type="CDD" id="cd19992">
    <property type="entry name" value="PBP1_ABC_xylose_binding-like"/>
    <property type="match status" value="1"/>
</dbReference>
<sequence>MKKITRRMFAGFSLIGLTLSFSAFAKEVRIGVSLPTQRDIGWVRYKQGLEEAAKKSGAQLFVQVADQNAAVQASQVENLISQKIDVLILAPQDAAASASLVNAAHKAGVKVMSLDRLALNSNLDMYVSFNNVKIGELQGQYLAKHVPKGNYVVLSGAPTDNNSKLLKDGAMIHLKPLIQSGEVKVVTDQPITDWLPSAAQKIMENSLTANKNNIQGVLAPNDNTAGAVVQALAAQKLAGKVIVTGQDAELTAAQRIVAGTQTMTVFKDQKKLAAEAIKVAIQMAENKPVEANAKTNNGKVDVPSVLLEPVVVDKSNIEKEFIESGFFKREDVYKYTKG</sequence>
<dbReference type="Pfam" id="PF13407">
    <property type="entry name" value="Peripla_BP_4"/>
    <property type="match status" value="1"/>
</dbReference>
<keyword evidence="3 4" id="KW-0732">Signal</keyword>
<evidence type="ECO:0000256" key="4">
    <source>
        <dbReference type="SAM" id="SignalP"/>
    </source>
</evidence>
<feature type="domain" description="Periplasmic binding protein" evidence="5">
    <location>
        <begin position="30"/>
        <end position="287"/>
    </location>
</feature>
<dbReference type="AlphaFoldDB" id="A0A1L4CZ71"/>
<dbReference type="RefSeq" id="WP_148696963.1">
    <property type="nucleotide sequence ID" value="NZ_CP017834.1"/>
</dbReference>
<keyword evidence="7" id="KW-1185">Reference proteome</keyword>
<evidence type="ECO:0000256" key="2">
    <source>
        <dbReference type="ARBA" id="ARBA00007639"/>
    </source>
</evidence>
<dbReference type="EMBL" id="CP017834">
    <property type="protein sequence ID" value="APJ03237.1"/>
    <property type="molecule type" value="Genomic_DNA"/>
</dbReference>
<evidence type="ECO:0000313" key="6">
    <source>
        <dbReference type="EMBL" id="APJ03237.1"/>
    </source>
</evidence>
<feature type="chain" id="PRO_5012724475" description="Periplasmic binding protein domain-containing protein" evidence="4">
    <location>
        <begin position="26"/>
        <end position="338"/>
    </location>
</feature>
<dbReference type="Gene3D" id="3.40.50.2300">
    <property type="match status" value="2"/>
</dbReference>
<evidence type="ECO:0000256" key="3">
    <source>
        <dbReference type="ARBA" id="ARBA00022729"/>
    </source>
</evidence>
<proteinExistence type="inferred from homology"/>
<dbReference type="STRING" id="1915309.AXG55_04685"/>
<evidence type="ECO:0000313" key="7">
    <source>
        <dbReference type="Proteomes" id="UP000184731"/>
    </source>
</evidence>
<dbReference type="KEGG" id="saqi:AXG55_04685"/>
<comment type="similarity">
    <text evidence="2">Belongs to the bacterial solute-binding protein 2 family.</text>
</comment>
<dbReference type="InterPro" id="IPR050555">
    <property type="entry name" value="Bact_Solute-Bind_Prot2"/>
</dbReference>
<reference evidence="6 7" key="1">
    <citation type="submission" date="2016-10" db="EMBL/GenBank/DDBJ databases">
        <title>Silvanigrella aquatica sp. nov., isolated from a freshwater lake located in the Black Forest, Germany, description of Silvanigrellaceae fam. nov., Silvanigrellales ord. nov., reclassification of the order Bdellovibrionales in the class Oligoflexia, reclassification of the families Bacteriovoracaceae and Halobacteriovoraceae in the new order Bacteriovoracales ord. nov., and reclassification of the family Pseudobacteriovoracaceae in the order Oligoflexiales.</title>
        <authorList>
            <person name="Hahn M.W."/>
            <person name="Schmidt J."/>
            <person name="Koll U."/>
            <person name="Rohde M."/>
            <person name="Verbag S."/>
            <person name="Pitt A."/>
            <person name="Nakai R."/>
            <person name="Naganuma T."/>
            <person name="Lang E."/>
        </authorList>
    </citation>
    <scope>NUCLEOTIDE SEQUENCE [LARGE SCALE GENOMIC DNA]</scope>
    <source>
        <strain evidence="6 7">MWH-Nonnen-W8red</strain>
    </source>
</reference>
<dbReference type="OrthoDB" id="9773673at2"/>
<gene>
    <name evidence="6" type="ORF">AXG55_04685</name>
</gene>
<accession>A0A1L4CZ71</accession>
<dbReference type="SUPFAM" id="SSF53822">
    <property type="entry name" value="Periplasmic binding protein-like I"/>
    <property type="match status" value="1"/>
</dbReference>
<protein>
    <recommendedName>
        <fullName evidence="5">Periplasmic binding protein domain-containing protein</fullName>
    </recommendedName>
</protein>
<dbReference type="PANTHER" id="PTHR30036">
    <property type="entry name" value="D-XYLOSE-BINDING PERIPLASMIC PROTEIN"/>
    <property type="match status" value="1"/>
</dbReference>
<comment type="subcellular location">
    <subcellularLocation>
        <location evidence="1">Cell envelope</location>
    </subcellularLocation>
</comment>
<dbReference type="InterPro" id="IPR025997">
    <property type="entry name" value="SBP_2_dom"/>
</dbReference>
<dbReference type="Proteomes" id="UP000184731">
    <property type="component" value="Chromosome"/>
</dbReference>
<feature type="signal peptide" evidence="4">
    <location>
        <begin position="1"/>
        <end position="25"/>
    </location>
</feature>
<organism evidence="6 7">
    <name type="scientific">Silvanigrella aquatica</name>
    <dbReference type="NCBI Taxonomy" id="1915309"/>
    <lineage>
        <taxon>Bacteria</taxon>
        <taxon>Pseudomonadati</taxon>
        <taxon>Bdellovibrionota</taxon>
        <taxon>Oligoflexia</taxon>
        <taxon>Silvanigrellales</taxon>
        <taxon>Silvanigrellaceae</taxon>
        <taxon>Silvanigrella</taxon>
    </lineage>
</organism>
<dbReference type="PANTHER" id="PTHR30036:SF1">
    <property type="entry name" value="D-XYLOSE-BINDING PERIPLASMIC PROTEIN"/>
    <property type="match status" value="1"/>
</dbReference>
<evidence type="ECO:0000259" key="5">
    <source>
        <dbReference type="Pfam" id="PF13407"/>
    </source>
</evidence>
<name>A0A1L4CZ71_9BACT</name>
<dbReference type="GO" id="GO:0030288">
    <property type="term" value="C:outer membrane-bounded periplasmic space"/>
    <property type="evidence" value="ECO:0007669"/>
    <property type="project" value="TreeGrafter"/>
</dbReference>
<dbReference type="GO" id="GO:0030246">
    <property type="term" value="F:carbohydrate binding"/>
    <property type="evidence" value="ECO:0007669"/>
    <property type="project" value="TreeGrafter"/>
</dbReference>